<keyword evidence="3" id="KW-0812">Transmembrane</keyword>
<dbReference type="FunCoup" id="A0A671G0T3">
    <property type="interactions" value="6"/>
</dbReference>
<dbReference type="OMA" id="SARIHCE"/>
<keyword evidence="13" id="KW-1279">T cell receptor</keyword>
<dbReference type="Pfam" id="PF07686">
    <property type="entry name" value="V-set"/>
    <property type="match status" value="1"/>
</dbReference>
<accession>A0A671G0T3</accession>
<reference evidence="15 16" key="1">
    <citation type="journal article" date="2015" name="Annu Rev Anim Biosci">
        <title>The Genome 10K Project: a way forward.</title>
        <authorList>
            <person name="Koepfli K.P."/>
            <person name="Paten B."/>
            <person name="O'Brien S.J."/>
            <person name="Koepfli K.P."/>
            <person name="Paten B."/>
            <person name="Antunes A."/>
            <person name="Belov K."/>
            <person name="Bustamante C."/>
            <person name="Castoe T.A."/>
            <person name="Clawson H."/>
            <person name="Crawford A.J."/>
            <person name="Diekhans M."/>
            <person name="Distel D."/>
            <person name="Durbin R."/>
            <person name="Earl D."/>
            <person name="Fujita M.K."/>
            <person name="Gamble T."/>
            <person name="Georges A."/>
            <person name="Gemmell N."/>
            <person name="Gilbert M.T."/>
            <person name="Graves J.M."/>
            <person name="Green R.E."/>
            <person name="Hickey G."/>
            <person name="Jarvis E.D."/>
            <person name="Johnson W."/>
            <person name="Komissarov A."/>
            <person name="Korf I."/>
            <person name="Kuhn R."/>
            <person name="Larkin D.M."/>
            <person name="Lewin H."/>
            <person name="Lopez J.V."/>
            <person name="Ma J."/>
            <person name="Marques-Bonet T."/>
            <person name="Miller W."/>
            <person name="Murphy R."/>
            <person name="Pevzner P."/>
            <person name="Shapiro B."/>
            <person name="Steiner C."/>
            <person name="Tamazian G."/>
            <person name="Venkatesh B."/>
            <person name="Wang J."/>
            <person name="Wayne R."/>
            <person name="Wiley E."/>
            <person name="Yang H."/>
            <person name="Zhang G."/>
            <person name="Haussler D."/>
            <person name="Ryder O."/>
            <person name="O'Brien S.J."/>
        </authorList>
    </citation>
    <scope>NUCLEOTIDE SEQUENCE</scope>
</reference>
<dbReference type="GeneTree" id="ENSGT00940000153143"/>
<evidence type="ECO:0000256" key="6">
    <source>
        <dbReference type="ARBA" id="ARBA00022989"/>
    </source>
</evidence>
<keyword evidence="9" id="KW-1015">Disulfide bond</keyword>
<feature type="domain" description="Ig-like" evidence="14">
    <location>
        <begin position="8"/>
        <end position="131"/>
    </location>
</feature>
<evidence type="ECO:0000256" key="7">
    <source>
        <dbReference type="ARBA" id="ARBA00023130"/>
    </source>
</evidence>
<evidence type="ECO:0000256" key="10">
    <source>
        <dbReference type="ARBA" id="ARBA00023170"/>
    </source>
</evidence>
<keyword evidence="16" id="KW-1185">Reference proteome</keyword>
<reference evidence="16" key="3">
    <citation type="submission" date="2018-12" db="EMBL/GenBank/DDBJ databases">
        <title>G10K-VGP greater horseshoe bat female genome, primary haplotype.</title>
        <authorList>
            <person name="Teeling E."/>
            <person name="Myers G."/>
            <person name="Vernes S."/>
            <person name="Pippel M."/>
            <person name="Winkler S."/>
            <person name="Fedrigo O."/>
            <person name="Rhie A."/>
            <person name="Koren S."/>
            <person name="Phillippy A."/>
            <person name="Lewin H."/>
            <person name="Damas J."/>
            <person name="Howe K."/>
            <person name="Mountcastle J."/>
            <person name="Jarvis E.D."/>
        </authorList>
    </citation>
    <scope>NUCLEOTIDE SEQUENCE [LARGE SCALE GENOMIC DNA]</scope>
</reference>
<dbReference type="SMART" id="SM00409">
    <property type="entry name" value="IG"/>
    <property type="match status" value="1"/>
</dbReference>
<keyword evidence="10" id="KW-0675">Receptor</keyword>
<evidence type="ECO:0000256" key="1">
    <source>
        <dbReference type="ARBA" id="ARBA00004236"/>
    </source>
</evidence>
<evidence type="ECO:0000256" key="3">
    <source>
        <dbReference type="ARBA" id="ARBA00022692"/>
    </source>
</evidence>
<keyword evidence="2" id="KW-1003">Cell membrane</keyword>
<dbReference type="InParanoid" id="A0A671G0T3"/>
<dbReference type="SUPFAM" id="SSF48726">
    <property type="entry name" value="Immunoglobulin"/>
    <property type="match status" value="1"/>
</dbReference>
<name>A0A671G0T3_RHIFE</name>
<keyword evidence="11" id="KW-0393">Immunoglobulin domain</keyword>
<dbReference type="PROSITE" id="PS50835">
    <property type="entry name" value="IG_LIKE"/>
    <property type="match status" value="1"/>
</dbReference>
<dbReference type="InterPro" id="IPR007110">
    <property type="entry name" value="Ig-like_dom"/>
</dbReference>
<reference evidence="15 16" key="2">
    <citation type="journal article" date="2018" name="Annu Rev Anim Biosci">
        <title>Bat Biology, Genomes, and the Bat1K Project: To Generate Chromosome-Level Genomes for All Living Bat Species.</title>
        <authorList>
            <person name="Teeling E.C."/>
            <person name="Vernes S.C."/>
            <person name="Davalos L.M."/>
            <person name="Ray D.A."/>
            <person name="Gilbert M.T.P."/>
            <person name="Myers E."/>
        </authorList>
    </citation>
    <scope>NUCLEOTIDE SEQUENCE</scope>
</reference>
<keyword evidence="8" id="KW-0472">Membrane</keyword>
<protein>
    <recommendedName>
        <fullName evidence="14">Ig-like domain-containing protein</fullName>
    </recommendedName>
</protein>
<dbReference type="InterPro" id="IPR013783">
    <property type="entry name" value="Ig-like_fold"/>
</dbReference>
<dbReference type="AlphaFoldDB" id="A0A671G0T3"/>
<comment type="subunit">
    <text evidence="12">Gamma-delta TR is a heterodimer composed of a gamma and delta chain; disulfide-linked. The gamma-delta TR is associated with the transmembrane signaling CD3 coreceptor proteins following the stoichiometry: a single gamma-delta TR heterodimer associates with one CD3D-CD3E heterodimer, one CD3G-CD3E heterodimer and one CD247 homodimer forming a stable octameric structure. Upon activation, gamma-delta TR complex associates with FCER1G to initiate intracellular signaling.</text>
</comment>
<sequence length="158" mass="17936">WFWALRTPGFSSGEATQISSNLERRQISITRQSGSFVVIPCDIVNQNINYVHWYRYQEGMAPLRLLYYEFSSSQFVVDQGVSSEKYHVYEGTGRSCKFVLRNLEEKDSGVYYCAVWMNGTHNVRAAKATYTTTIFRSVPTHILLSLGNHRGGTAGHPA</sequence>
<evidence type="ECO:0000256" key="2">
    <source>
        <dbReference type="ARBA" id="ARBA00022475"/>
    </source>
</evidence>
<evidence type="ECO:0000256" key="5">
    <source>
        <dbReference type="ARBA" id="ARBA00022859"/>
    </source>
</evidence>
<evidence type="ECO:0000256" key="9">
    <source>
        <dbReference type="ARBA" id="ARBA00023157"/>
    </source>
</evidence>
<dbReference type="InterPro" id="IPR003599">
    <property type="entry name" value="Ig_sub"/>
</dbReference>
<dbReference type="Gene3D" id="2.60.40.10">
    <property type="entry name" value="Immunoglobulins"/>
    <property type="match status" value="1"/>
</dbReference>
<dbReference type="GO" id="GO:0002250">
    <property type="term" value="P:adaptive immune response"/>
    <property type="evidence" value="ECO:0007669"/>
    <property type="project" value="UniProtKB-KW"/>
</dbReference>
<dbReference type="PANTHER" id="PTHR19256:SF65">
    <property type="entry name" value="T CELL RECEPTOR GAMMA CONSTANT 1-RELATED"/>
    <property type="match status" value="1"/>
</dbReference>
<keyword evidence="5" id="KW-0391">Immunity</keyword>
<proteinExistence type="predicted"/>
<dbReference type="InterPro" id="IPR036179">
    <property type="entry name" value="Ig-like_dom_sf"/>
</dbReference>
<dbReference type="Ensembl" id="ENSRFET00010032077.1">
    <property type="protein sequence ID" value="ENSRFEP00010029558.1"/>
    <property type="gene ID" value="ENSRFEG00010019577.1"/>
</dbReference>
<evidence type="ECO:0000256" key="11">
    <source>
        <dbReference type="ARBA" id="ARBA00023319"/>
    </source>
</evidence>
<keyword evidence="4" id="KW-0732">Signal</keyword>
<evidence type="ECO:0000256" key="4">
    <source>
        <dbReference type="ARBA" id="ARBA00022729"/>
    </source>
</evidence>
<dbReference type="PANTHER" id="PTHR19256">
    <property type="entry name" value="T-CELL RECEPTOR GAMMA CHAIN"/>
    <property type="match status" value="1"/>
</dbReference>
<evidence type="ECO:0000259" key="14">
    <source>
        <dbReference type="PROSITE" id="PS50835"/>
    </source>
</evidence>
<dbReference type="FunFam" id="2.60.40.10:FF:001866">
    <property type="entry name" value="T cell receptor gamma variable 3"/>
    <property type="match status" value="1"/>
</dbReference>
<evidence type="ECO:0000256" key="8">
    <source>
        <dbReference type="ARBA" id="ARBA00023136"/>
    </source>
</evidence>
<organism evidence="15 16">
    <name type="scientific">Rhinolophus ferrumequinum</name>
    <name type="common">Greater horseshoe bat</name>
    <dbReference type="NCBI Taxonomy" id="59479"/>
    <lineage>
        <taxon>Eukaryota</taxon>
        <taxon>Metazoa</taxon>
        <taxon>Chordata</taxon>
        <taxon>Craniata</taxon>
        <taxon>Vertebrata</taxon>
        <taxon>Euteleostomi</taxon>
        <taxon>Mammalia</taxon>
        <taxon>Eutheria</taxon>
        <taxon>Laurasiatheria</taxon>
        <taxon>Chiroptera</taxon>
        <taxon>Yinpterochiroptera</taxon>
        <taxon>Rhinolophoidea</taxon>
        <taxon>Rhinolophidae</taxon>
        <taxon>Rhinolophinae</taxon>
        <taxon>Rhinolophus</taxon>
    </lineage>
</organism>
<comment type="subcellular location">
    <subcellularLocation>
        <location evidence="1">Cell membrane</location>
    </subcellularLocation>
</comment>
<evidence type="ECO:0000313" key="16">
    <source>
        <dbReference type="Proteomes" id="UP000472240"/>
    </source>
</evidence>
<dbReference type="Proteomes" id="UP000472240">
    <property type="component" value="Chromosome 20"/>
</dbReference>
<reference evidence="15" key="5">
    <citation type="submission" date="2025-09" db="UniProtKB">
        <authorList>
            <consortium name="Ensembl"/>
        </authorList>
    </citation>
    <scope>IDENTIFICATION</scope>
</reference>
<evidence type="ECO:0000256" key="13">
    <source>
        <dbReference type="ARBA" id="ARBA00043266"/>
    </source>
</evidence>
<reference evidence="15" key="4">
    <citation type="submission" date="2025-08" db="UniProtKB">
        <authorList>
            <consortium name="Ensembl"/>
        </authorList>
    </citation>
    <scope>IDENTIFICATION</scope>
</reference>
<dbReference type="InterPro" id="IPR013106">
    <property type="entry name" value="Ig_V-set"/>
</dbReference>
<evidence type="ECO:0000313" key="15">
    <source>
        <dbReference type="Ensembl" id="ENSRFEP00010029558.1"/>
    </source>
</evidence>
<dbReference type="GO" id="GO:0042101">
    <property type="term" value="C:T cell receptor complex"/>
    <property type="evidence" value="ECO:0007669"/>
    <property type="project" value="UniProtKB-KW"/>
</dbReference>
<evidence type="ECO:0000256" key="12">
    <source>
        <dbReference type="ARBA" id="ARBA00038578"/>
    </source>
</evidence>
<keyword evidence="6" id="KW-1133">Transmembrane helix</keyword>
<dbReference type="InterPro" id="IPR051117">
    <property type="entry name" value="TRG_var/const_region"/>
</dbReference>
<keyword evidence="7" id="KW-1064">Adaptive immunity</keyword>